<keyword evidence="2" id="KW-1185">Reference proteome</keyword>
<name>A0AAP0G2S3_9ASPA</name>
<gene>
    <name evidence="1" type="ORF">KSP39_PZI014756</name>
</gene>
<dbReference type="PANTHER" id="PTHR34196">
    <property type="entry name" value="OS02G0697700 PROTEIN"/>
    <property type="match status" value="1"/>
</dbReference>
<sequence length="182" mass="20048">MAELLLPLIPDAEPSLPYKIKKEVDAAAAHHGDRANDGDLLSSFSIEECAANHAEPDEKILGGFMGLFVPDFCYFACDLIGIDFLFIVVDTQEAPEDVEIEDIEIDIEFSPVEHPIEPISQDQPVRCPLPEPSVLNVGFLDFHRYHALTPTPFPLPCLDPDPDPAPVPRPRCSDTDCATPML</sequence>
<reference evidence="1 2" key="1">
    <citation type="journal article" date="2022" name="Nat. Plants">
        <title>Genomes of leafy and leafless Platanthera orchids illuminate the evolution of mycoheterotrophy.</title>
        <authorList>
            <person name="Li M.H."/>
            <person name="Liu K.W."/>
            <person name="Li Z."/>
            <person name="Lu H.C."/>
            <person name="Ye Q.L."/>
            <person name="Zhang D."/>
            <person name="Wang J.Y."/>
            <person name="Li Y.F."/>
            <person name="Zhong Z.M."/>
            <person name="Liu X."/>
            <person name="Yu X."/>
            <person name="Liu D.K."/>
            <person name="Tu X.D."/>
            <person name="Liu B."/>
            <person name="Hao Y."/>
            <person name="Liao X.Y."/>
            <person name="Jiang Y.T."/>
            <person name="Sun W.H."/>
            <person name="Chen J."/>
            <person name="Chen Y.Q."/>
            <person name="Ai Y."/>
            <person name="Zhai J.W."/>
            <person name="Wu S.S."/>
            <person name="Zhou Z."/>
            <person name="Hsiao Y.Y."/>
            <person name="Wu W.L."/>
            <person name="Chen Y.Y."/>
            <person name="Lin Y.F."/>
            <person name="Hsu J.L."/>
            <person name="Li C.Y."/>
            <person name="Wang Z.W."/>
            <person name="Zhao X."/>
            <person name="Zhong W.Y."/>
            <person name="Ma X.K."/>
            <person name="Ma L."/>
            <person name="Huang J."/>
            <person name="Chen G.Z."/>
            <person name="Huang M.Z."/>
            <person name="Huang L."/>
            <person name="Peng D.H."/>
            <person name="Luo Y.B."/>
            <person name="Zou S.Q."/>
            <person name="Chen S.P."/>
            <person name="Lan S."/>
            <person name="Tsai W.C."/>
            <person name="Van de Peer Y."/>
            <person name="Liu Z.J."/>
        </authorList>
    </citation>
    <scope>NUCLEOTIDE SEQUENCE [LARGE SCALE GENOMIC DNA]</scope>
    <source>
        <strain evidence="1">Lor287</strain>
    </source>
</reference>
<dbReference type="PANTHER" id="PTHR34196:SF2">
    <property type="entry name" value="OS02G0697700 PROTEIN"/>
    <property type="match status" value="1"/>
</dbReference>
<protein>
    <submittedName>
        <fullName evidence="1">Uncharacterized protein</fullName>
    </submittedName>
</protein>
<dbReference type="AlphaFoldDB" id="A0AAP0G2S3"/>
<proteinExistence type="predicted"/>
<comment type="caution">
    <text evidence="1">The sequence shown here is derived from an EMBL/GenBank/DDBJ whole genome shotgun (WGS) entry which is preliminary data.</text>
</comment>
<dbReference type="EMBL" id="JBBWWQ010000012">
    <property type="protein sequence ID" value="KAK8934773.1"/>
    <property type="molecule type" value="Genomic_DNA"/>
</dbReference>
<accession>A0AAP0G2S3</accession>
<organism evidence="1 2">
    <name type="scientific">Platanthera zijinensis</name>
    <dbReference type="NCBI Taxonomy" id="2320716"/>
    <lineage>
        <taxon>Eukaryota</taxon>
        <taxon>Viridiplantae</taxon>
        <taxon>Streptophyta</taxon>
        <taxon>Embryophyta</taxon>
        <taxon>Tracheophyta</taxon>
        <taxon>Spermatophyta</taxon>
        <taxon>Magnoliopsida</taxon>
        <taxon>Liliopsida</taxon>
        <taxon>Asparagales</taxon>
        <taxon>Orchidaceae</taxon>
        <taxon>Orchidoideae</taxon>
        <taxon>Orchideae</taxon>
        <taxon>Orchidinae</taxon>
        <taxon>Platanthera</taxon>
    </lineage>
</organism>
<dbReference type="Proteomes" id="UP001418222">
    <property type="component" value="Unassembled WGS sequence"/>
</dbReference>
<evidence type="ECO:0000313" key="1">
    <source>
        <dbReference type="EMBL" id="KAK8934773.1"/>
    </source>
</evidence>
<evidence type="ECO:0000313" key="2">
    <source>
        <dbReference type="Proteomes" id="UP001418222"/>
    </source>
</evidence>